<dbReference type="GO" id="GO:0004553">
    <property type="term" value="F:hydrolase activity, hydrolyzing O-glycosyl compounds"/>
    <property type="evidence" value="ECO:0007669"/>
    <property type="project" value="InterPro"/>
</dbReference>
<reference evidence="3 4" key="1">
    <citation type="submission" date="2023-08" db="EMBL/GenBank/DDBJ databases">
        <title>Black Yeasts Isolated from many extreme environments.</title>
        <authorList>
            <person name="Coleine C."/>
            <person name="Stajich J.E."/>
            <person name="Selbmann L."/>
        </authorList>
    </citation>
    <scope>NUCLEOTIDE SEQUENCE [LARGE SCALE GENOMIC DNA]</scope>
    <source>
        <strain evidence="3 4">CCFEE 5910</strain>
    </source>
</reference>
<evidence type="ECO:0000313" key="4">
    <source>
        <dbReference type="Proteomes" id="UP001309876"/>
    </source>
</evidence>
<dbReference type="InterPro" id="IPR000757">
    <property type="entry name" value="Beta-glucanase-like"/>
</dbReference>
<dbReference type="SUPFAM" id="SSF49899">
    <property type="entry name" value="Concanavalin A-like lectins/glucanases"/>
    <property type="match status" value="1"/>
</dbReference>
<keyword evidence="4" id="KW-1185">Reference proteome</keyword>
<feature type="signal peptide" evidence="1">
    <location>
        <begin position="1"/>
        <end position="20"/>
    </location>
</feature>
<dbReference type="InterPro" id="IPR013320">
    <property type="entry name" value="ConA-like_dom_sf"/>
</dbReference>
<feature type="chain" id="PRO_5042909487" description="GH16 domain-containing protein" evidence="1">
    <location>
        <begin position="21"/>
        <end position="397"/>
    </location>
</feature>
<proteinExistence type="predicted"/>
<accession>A0AAN7SYI7</accession>
<protein>
    <recommendedName>
        <fullName evidence="2">GH16 domain-containing protein</fullName>
    </recommendedName>
</protein>
<dbReference type="GO" id="GO:0009251">
    <property type="term" value="P:glucan catabolic process"/>
    <property type="evidence" value="ECO:0007669"/>
    <property type="project" value="TreeGrafter"/>
</dbReference>
<dbReference type="InterPro" id="IPR050546">
    <property type="entry name" value="Glycosyl_Hydrlase_16"/>
</dbReference>
<gene>
    <name evidence="3" type="ORF">LTR05_006323</name>
</gene>
<keyword evidence="1" id="KW-0732">Signal</keyword>
<dbReference type="PANTHER" id="PTHR10963">
    <property type="entry name" value="GLYCOSYL HYDROLASE-RELATED"/>
    <property type="match status" value="1"/>
</dbReference>
<dbReference type="AlphaFoldDB" id="A0AAN7SYI7"/>
<evidence type="ECO:0000313" key="3">
    <source>
        <dbReference type="EMBL" id="KAK5083817.1"/>
    </source>
</evidence>
<sequence>MAATLLSLIALSSTVPLTTAFVPIPSSTIYSLSYDYSGQNFFNNFQFFSDADPTKGHVDYVDMATANSLGLAGFLKSLDTNATANSTGPIYLGVDYTTNIANSTDWRGRKSVRVSSVQKFNQALIIADVLHMPAPVCGTWPAYWLLGSGAIWPEAGEIDILENVNDATFNKYTLHTSTGIVAANHTGTGMKGRLSISNCDVNAPGQDKNVGCSTFEAAGIKSYGDALNDNNGGVYATLIDELGIRMWFFERSAIPADITAGRPSPPHHSQPTRLKGNETSATILNMNTGVLTNSTWGLPNARFDSPDNGPGAIQKHFRDMQIIINTAFCGDWAGSVWDNNPTCKSLAPTCKEYVSAHPEAFEDVYWAFNGIRVYEPVRGPGTVPFPGGPMGNGTITG</sequence>
<organism evidence="3 4">
    <name type="scientific">Lithohypha guttulata</name>
    <dbReference type="NCBI Taxonomy" id="1690604"/>
    <lineage>
        <taxon>Eukaryota</taxon>
        <taxon>Fungi</taxon>
        <taxon>Dikarya</taxon>
        <taxon>Ascomycota</taxon>
        <taxon>Pezizomycotina</taxon>
        <taxon>Eurotiomycetes</taxon>
        <taxon>Chaetothyriomycetidae</taxon>
        <taxon>Chaetothyriales</taxon>
        <taxon>Trichomeriaceae</taxon>
        <taxon>Lithohypha</taxon>
    </lineage>
</organism>
<comment type="caution">
    <text evidence="3">The sequence shown here is derived from an EMBL/GenBank/DDBJ whole genome shotgun (WGS) entry which is preliminary data.</text>
</comment>
<feature type="domain" description="GH16" evidence="2">
    <location>
        <begin position="17"/>
        <end position="301"/>
    </location>
</feature>
<dbReference type="Pfam" id="PF26113">
    <property type="entry name" value="GH16_XgeA"/>
    <property type="match status" value="1"/>
</dbReference>
<dbReference type="EMBL" id="JAVRRJ010000006">
    <property type="protein sequence ID" value="KAK5083817.1"/>
    <property type="molecule type" value="Genomic_DNA"/>
</dbReference>
<name>A0AAN7SYI7_9EURO</name>
<dbReference type="PANTHER" id="PTHR10963:SF24">
    <property type="entry name" value="GLYCOSIDASE C21B10.07-RELATED"/>
    <property type="match status" value="1"/>
</dbReference>
<dbReference type="Gene3D" id="2.60.120.200">
    <property type="match status" value="1"/>
</dbReference>
<dbReference type="PROSITE" id="PS51762">
    <property type="entry name" value="GH16_2"/>
    <property type="match status" value="1"/>
</dbReference>
<dbReference type="Proteomes" id="UP001309876">
    <property type="component" value="Unassembled WGS sequence"/>
</dbReference>
<dbReference type="CDD" id="cd02181">
    <property type="entry name" value="GH16_fungal_Lam16A_glucanase"/>
    <property type="match status" value="1"/>
</dbReference>
<evidence type="ECO:0000256" key="1">
    <source>
        <dbReference type="SAM" id="SignalP"/>
    </source>
</evidence>
<evidence type="ECO:0000259" key="2">
    <source>
        <dbReference type="PROSITE" id="PS51762"/>
    </source>
</evidence>